<dbReference type="InterPro" id="IPR009057">
    <property type="entry name" value="Homeodomain-like_sf"/>
</dbReference>
<keyword evidence="4" id="KW-0539">Nucleus</keyword>
<comment type="caution">
    <text evidence="8">The sequence shown here is derived from an EMBL/GenBank/DDBJ whole genome shotgun (WGS) entry which is preliminary data.</text>
</comment>
<feature type="region of interest" description="Disordered" evidence="5">
    <location>
        <begin position="961"/>
        <end position="987"/>
    </location>
</feature>
<keyword evidence="3" id="KW-0238">DNA-binding</keyword>
<evidence type="ECO:0000313" key="8">
    <source>
        <dbReference type="EMBL" id="KAK3024267.1"/>
    </source>
</evidence>
<feature type="region of interest" description="Disordered" evidence="5">
    <location>
        <begin position="467"/>
        <end position="507"/>
    </location>
</feature>
<name>A0AA88WB15_9ASTE</name>
<dbReference type="InterPro" id="IPR050560">
    <property type="entry name" value="MYB_TF"/>
</dbReference>
<evidence type="ECO:0000259" key="6">
    <source>
        <dbReference type="PROSITE" id="PS50090"/>
    </source>
</evidence>
<dbReference type="FunFam" id="1.10.10.60:FF:000324">
    <property type="entry name" value="Transcription factor MYB3R-2"/>
    <property type="match status" value="1"/>
</dbReference>
<sequence length="1057" mass="117563">MRVQSVVSSAATFHRVQLAAFKLSSEDYWPYSAFHKGTMELRRAECFKDRTDVQCLHRWQKVLNPELIKGPWSKEEDEIIIQLVNQYGAKKWSTIAQHLPGRIGKQCRERWHNHLNPAINKEAWTQEEELALIRSHQIYGNKWAELTKYLPGRTDNAIKNHWNSSVKKKLDSYLQSGLLQELQCLPHVSHTNQSMLSSSSSCVQQSSADGSIPKDGTEAEEVSECSQGSTVVGISQPARDIVNGDVHTREDYQLADESNHVKDSSSSPASCSENYQRGFHGITFAMPDEPGEERGSSKYFEHNFSNEWLNSARKDWQLTSNELESISALDLEQESSGFLHCIGGSENQEVVHCPLQISVGLSASTSMEYMVMSSEKPEYMVISEQGCSRPIYPEARRDGSTDSLVHRSSNYQIPDAGTLDSHSYYSLRSDMLETSCRQPFPISSHFRPDEGPLIFGADAHQFNDLSHGTQEQEPLTSMNDGFVYTNDSSNSPFNDGTNDAGQQDQLDQAEDPQNLVPADAFGLEQSNDAQSCPTINENPVMPAEQQDAGALFYEPPRFPSLDVPFFSCDLIQSGIDMQQEYSPLGIRQLMMSSVSCFTPFRLWDSPSRDSSPDAVLKSAAKSFTCTPSILKKRHRDLVSPLSEKRSEKKLESDLNQESFSNLTRDFSRLDVMFEETETDQSRLLSPSADHKTNSEAYIEDKENLCPAVEVGKKEDRDGTALLECGISGKEVNSSPQDKLKIKAAATGCKFDNDADADAASQIQRSGFLEHKMNGKLFFSPDQIGTKSERAMDPNTRTLETQCSRGSETASIQTTASEVSFKSPCLSVSSPSTIRRKKGGRNYFAAATSTQPAPSSAPLEITTGPDALAENLSIFGETPFKRSFESPSAWKSPWFMNSFLPGPRVDTDITIEDIGYFMSPGDRSYDAIGLMKQLSEHTASAFADAQEVLGDETPDTILRKRSFSKEKADEEENLIPTNPQEKNHSMSASNVLESLQTERRTLDFSECGTPGKGTESGRFSTAMSFPSPSSYLLKGCRKLGIFCMEDMQLTEFVITYNP</sequence>
<feature type="compositionally biased region" description="Polar residues" evidence="5">
    <location>
        <begin position="467"/>
        <end position="506"/>
    </location>
</feature>
<feature type="domain" description="Myb-like" evidence="6">
    <location>
        <begin position="116"/>
        <end position="166"/>
    </location>
</feature>
<dbReference type="InterPro" id="IPR017930">
    <property type="entry name" value="Myb_dom"/>
</dbReference>
<organism evidence="8 9">
    <name type="scientific">Escallonia herrerae</name>
    <dbReference type="NCBI Taxonomy" id="1293975"/>
    <lineage>
        <taxon>Eukaryota</taxon>
        <taxon>Viridiplantae</taxon>
        <taxon>Streptophyta</taxon>
        <taxon>Embryophyta</taxon>
        <taxon>Tracheophyta</taxon>
        <taxon>Spermatophyta</taxon>
        <taxon>Magnoliopsida</taxon>
        <taxon>eudicotyledons</taxon>
        <taxon>Gunneridae</taxon>
        <taxon>Pentapetalae</taxon>
        <taxon>asterids</taxon>
        <taxon>campanulids</taxon>
        <taxon>Escalloniales</taxon>
        <taxon>Escalloniaceae</taxon>
        <taxon>Escallonia</taxon>
    </lineage>
</organism>
<dbReference type="SMART" id="SM00717">
    <property type="entry name" value="SANT"/>
    <property type="match status" value="2"/>
</dbReference>
<feature type="compositionally biased region" description="Low complexity" evidence="5">
    <location>
        <begin position="200"/>
        <end position="211"/>
    </location>
</feature>
<feature type="compositionally biased region" description="Polar residues" evidence="5">
    <location>
        <begin position="974"/>
        <end position="987"/>
    </location>
</feature>
<protein>
    <submittedName>
        <fullName evidence="8">Uncharacterized protein</fullName>
    </submittedName>
</protein>
<evidence type="ECO:0000256" key="3">
    <source>
        <dbReference type="ARBA" id="ARBA00023125"/>
    </source>
</evidence>
<keyword evidence="9" id="KW-1185">Reference proteome</keyword>
<reference evidence="8" key="1">
    <citation type="submission" date="2022-12" db="EMBL/GenBank/DDBJ databases">
        <title>Draft genome assemblies for two species of Escallonia (Escalloniales).</title>
        <authorList>
            <person name="Chanderbali A."/>
            <person name="Dervinis C."/>
            <person name="Anghel I."/>
            <person name="Soltis D."/>
            <person name="Soltis P."/>
            <person name="Zapata F."/>
        </authorList>
    </citation>
    <scope>NUCLEOTIDE SEQUENCE</scope>
    <source>
        <strain evidence="8">UCBG64.0493</strain>
        <tissue evidence="8">Leaf</tissue>
    </source>
</reference>
<evidence type="ECO:0000256" key="1">
    <source>
        <dbReference type="ARBA" id="ARBA00004123"/>
    </source>
</evidence>
<evidence type="ECO:0000256" key="5">
    <source>
        <dbReference type="SAM" id="MobiDB-lite"/>
    </source>
</evidence>
<evidence type="ECO:0000259" key="7">
    <source>
        <dbReference type="PROSITE" id="PS51294"/>
    </source>
</evidence>
<keyword evidence="2" id="KW-0677">Repeat</keyword>
<dbReference type="GO" id="GO:0000981">
    <property type="term" value="F:DNA-binding transcription factor activity, RNA polymerase II-specific"/>
    <property type="evidence" value="ECO:0007669"/>
    <property type="project" value="TreeGrafter"/>
</dbReference>
<gene>
    <name evidence="8" type="ORF">RJ639_043961</name>
</gene>
<dbReference type="FunFam" id="1.10.10.60:FF:000010">
    <property type="entry name" value="Transcriptional activator Myb isoform A"/>
    <property type="match status" value="1"/>
</dbReference>
<evidence type="ECO:0000256" key="4">
    <source>
        <dbReference type="ARBA" id="ARBA00023242"/>
    </source>
</evidence>
<dbReference type="InterPro" id="IPR001005">
    <property type="entry name" value="SANT/Myb"/>
</dbReference>
<dbReference type="Gene3D" id="1.10.10.60">
    <property type="entry name" value="Homeodomain-like"/>
    <property type="match status" value="2"/>
</dbReference>
<dbReference type="CDD" id="cd00167">
    <property type="entry name" value="SANT"/>
    <property type="match status" value="2"/>
</dbReference>
<proteinExistence type="predicted"/>
<dbReference type="EMBL" id="JAVXUP010000609">
    <property type="protein sequence ID" value="KAK3024267.1"/>
    <property type="molecule type" value="Genomic_DNA"/>
</dbReference>
<dbReference type="GO" id="GO:0005634">
    <property type="term" value="C:nucleus"/>
    <property type="evidence" value="ECO:0007669"/>
    <property type="project" value="UniProtKB-SubCell"/>
</dbReference>
<dbReference type="AlphaFoldDB" id="A0AA88WB15"/>
<dbReference type="Pfam" id="PF00249">
    <property type="entry name" value="Myb_DNA-binding"/>
    <property type="match status" value="2"/>
</dbReference>
<dbReference type="PANTHER" id="PTHR45614">
    <property type="entry name" value="MYB PROTEIN-RELATED"/>
    <property type="match status" value="1"/>
</dbReference>
<feature type="region of interest" description="Disordered" evidence="5">
    <location>
        <begin position="200"/>
        <end position="230"/>
    </location>
</feature>
<evidence type="ECO:0000256" key="2">
    <source>
        <dbReference type="ARBA" id="ARBA00022737"/>
    </source>
</evidence>
<feature type="domain" description="HTH myb-type" evidence="7">
    <location>
        <begin position="120"/>
        <end position="170"/>
    </location>
</feature>
<dbReference type="PANTHER" id="PTHR45614:SF266">
    <property type="entry name" value="TRANSCRIPTION FACTOR MYB3R-4"/>
    <property type="match status" value="1"/>
</dbReference>
<dbReference type="PROSITE" id="PS51294">
    <property type="entry name" value="HTH_MYB"/>
    <property type="match status" value="2"/>
</dbReference>
<evidence type="ECO:0000313" key="9">
    <source>
        <dbReference type="Proteomes" id="UP001188597"/>
    </source>
</evidence>
<comment type="subcellular location">
    <subcellularLocation>
        <location evidence="1">Nucleus</location>
    </subcellularLocation>
</comment>
<dbReference type="PROSITE" id="PS50090">
    <property type="entry name" value="MYB_LIKE"/>
    <property type="match status" value="2"/>
</dbReference>
<feature type="domain" description="Myb-like" evidence="6">
    <location>
        <begin position="64"/>
        <end position="115"/>
    </location>
</feature>
<dbReference type="SUPFAM" id="SSF46689">
    <property type="entry name" value="Homeodomain-like"/>
    <property type="match status" value="1"/>
</dbReference>
<dbReference type="Proteomes" id="UP001188597">
    <property type="component" value="Unassembled WGS sequence"/>
</dbReference>
<dbReference type="GO" id="GO:0000978">
    <property type="term" value="F:RNA polymerase II cis-regulatory region sequence-specific DNA binding"/>
    <property type="evidence" value="ECO:0007669"/>
    <property type="project" value="TreeGrafter"/>
</dbReference>
<feature type="domain" description="HTH myb-type" evidence="7">
    <location>
        <begin position="64"/>
        <end position="119"/>
    </location>
</feature>
<accession>A0AA88WB15</accession>